<dbReference type="SUPFAM" id="SSF53850">
    <property type="entry name" value="Periplasmic binding protein-like II"/>
    <property type="match status" value="1"/>
</dbReference>
<dbReference type="InterPro" id="IPR005064">
    <property type="entry name" value="BUG"/>
</dbReference>
<dbReference type="Gene3D" id="3.40.190.150">
    <property type="entry name" value="Bordetella uptake gene, domain 1"/>
    <property type="match status" value="1"/>
</dbReference>
<name>A0A437MLZ4_9PROT</name>
<keyword evidence="2" id="KW-0732">Signal</keyword>
<dbReference type="RefSeq" id="WP_127785115.1">
    <property type="nucleotide sequence ID" value="NZ_SACL01000001.1"/>
</dbReference>
<dbReference type="CDD" id="cd13578">
    <property type="entry name" value="PBP2_Bug27"/>
    <property type="match status" value="1"/>
</dbReference>
<accession>A0A437MLZ4</accession>
<dbReference type="Proteomes" id="UP000282957">
    <property type="component" value="Unassembled WGS sequence"/>
</dbReference>
<feature type="signal peptide" evidence="2">
    <location>
        <begin position="1"/>
        <end position="24"/>
    </location>
</feature>
<proteinExistence type="inferred from homology"/>
<dbReference type="PANTHER" id="PTHR42928:SF5">
    <property type="entry name" value="BLR1237 PROTEIN"/>
    <property type="match status" value="1"/>
</dbReference>
<dbReference type="PANTHER" id="PTHR42928">
    <property type="entry name" value="TRICARBOXYLATE-BINDING PROTEIN"/>
    <property type="match status" value="1"/>
</dbReference>
<reference evidence="3 4" key="1">
    <citation type="submission" date="2019-01" db="EMBL/GenBank/DDBJ databases">
        <authorList>
            <person name="Chen W.-M."/>
        </authorList>
    </citation>
    <scope>NUCLEOTIDE SEQUENCE [LARGE SCALE GENOMIC DNA]</scope>
    <source>
        <strain evidence="3 4">CCP-6</strain>
    </source>
</reference>
<evidence type="ECO:0000256" key="2">
    <source>
        <dbReference type="SAM" id="SignalP"/>
    </source>
</evidence>
<protein>
    <submittedName>
        <fullName evidence="3">Tripartite tricarboxylate transporter substrate binding protein</fullName>
    </submittedName>
</protein>
<sequence>MTPTRRAFSLAALSLPGLAAPALAQQADRPIRLIVPYPAGGTADAVGRMLAEAMAPVLGQQVIVDNRSGGGGMIGAEAVAKATPDGTTLLLGLNGPLSINPAIRTSMPYDPLRDFAPVTLICEIPGLLGVPADSPARSIADLISAERARPGSISFASQGIGTTGHLTGELMNVLGNVNMTHVPYRGTSQAMGDLLSGRVQFTWDLPTVLVPQKEAGRMRIIAAATRERLPELPDVATVVEQGFPQLIYSTWVGMLAPSATPRPVLERLNAANRQVLATPEAQRRLVSFGAKASGLPLEEYRSYLAAEIAKWRDVAQRANVRAE</sequence>
<dbReference type="InterPro" id="IPR042100">
    <property type="entry name" value="Bug_dom1"/>
</dbReference>
<dbReference type="PIRSF" id="PIRSF017082">
    <property type="entry name" value="YflP"/>
    <property type="match status" value="1"/>
</dbReference>
<feature type="chain" id="PRO_5019307570" evidence="2">
    <location>
        <begin position="25"/>
        <end position="323"/>
    </location>
</feature>
<dbReference type="OrthoDB" id="8649584at2"/>
<keyword evidence="4" id="KW-1185">Reference proteome</keyword>
<dbReference type="Gene3D" id="3.40.190.10">
    <property type="entry name" value="Periplasmic binding protein-like II"/>
    <property type="match status" value="1"/>
</dbReference>
<dbReference type="AlphaFoldDB" id="A0A437MLZ4"/>
<organism evidence="3 4">
    <name type="scientific">Rhodovarius crocodyli</name>
    <dbReference type="NCBI Taxonomy" id="1979269"/>
    <lineage>
        <taxon>Bacteria</taxon>
        <taxon>Pseudomonadati</taxon>
        <taxon>Pseudomonadota</taxon>
        <taxon>Alphaproteobacteria</taxon>
        <taxon>Acetobacterales</taxon>
        <taxon>Roseomonadaceae</taxon>
        <taxon>Rhodovarius</taxon>
    </lineage>
</organism>
<evidence type="ECO:0000313" key="3">
    <source>
        <dbReference type="EMBL" id="RVT98643.1"/>
    </source>
</evidence>
<dbReference type="Pfam" id="PF03401">
    <property type="entry name" value="TctC"/>
    <property type="match status" value="1"/>
</dbReference>
<evidence type="ECO:0000313" key="4">
    <source>
        <dbReference type="Proteomes" id="UP000282957"/>
    </source>
</evidence>
<evidence type="ECO:0000256" key="1">
    <source>
        <dbReference type="ARBA" id="ARBA00006987"/>
    </source>
</evidence>
<gene>
    <name evidence="3" type="ORF">EOD42_00570</name>
</gene>
<comment type="similarity">
    <text evidence="1">Belongs to the UPF0065 (bug) family.</text>
</comment>
<comment type="caution">
    <text evidence="3">The sequence shown here is derived from an EMBL/GenBank/DDBJ whole genome shotgun (WGS) entry which is preliminary data.</text>
</comment>
<dbReference type="EMBL" id="SACL01000001">
    <property type="protein sequence ID" value="RVT98643.1"/>
    <property type="molecule type" value="Genomic_DNA"/>
</dbReference>